<gene>
    <name evidence="5" type="ORF">HCJ94_28040</name>
</gene>
<name>A0ABX0ZEQ3_9ACTN</name>
<dbReference type="SUPFAM" id="SSF53067">
    <property type="entry name" value="Actin-like ATPase domain"/>
    <property type="match status" value="2"/>
</dbReference>
<dbReference type="EMBL" id="JAATEO010000052">
    <property type="protein sequence ID" value="NJP35709.1"/>
    <property type="molecule type" value="Genomic_DNA"/>
</dbReference>
<dbReference type="Proteomes" id="UP000783871">
    <property type="component" value="Unassembled WGS sequence"/>
</dbReference>
<dbReference type="Pfam" id="PF00012">
    <property type="entry name" value="HSP70"/>
    <property type="match status" value="1"/>
</dbReference>
<sequence length="420" mass="44196">MSYVLGIDIGNTNTVAAVARRQGATWARPEAVVLDGRSTSVPSVLHLSVDGSLTVAEPDRADPGRTARCFLRRVGDEVPLLLGGEAWPPHALTAALTAWVVDQVAGAEGGPAEALVFSHPSSWGPYRRDLLHRALRDVGLPHVTLLPRAVTVAESHAARGVADGTAAVYALGGETFEAALVRRTPYGTYETFGRPQALDTVGGVDFDEALAEHVRTVLARDLAAVDPLDAPAVLRTLLPQCELARRALSLGDAVDVPLALPAGTRRVPVTRPQFETLIRPAVRATVDLLVHAVHTAGLTPAQLDGVLLAGGSARVPLVADLLTAALGIPVEMEPDPHHTTAVGAALAACQVISPSPRPPKPREAPPVDTRYAAEAVGPRHGDRHPAVPDEPPPRPPVRTAPLELPKASRLTRIRARGREG</sequence>
<evidence type="ECO:0000313" key="6">
    <source>
        <dbReference type="Proteomes" id="UP000783871"/>
    </source>
</evidence>
<keyword evidence="6" id="KW-1185">Reference proteome</keyword>
<evidence type="ECO:0000256" key="1">
    <source>
        <dbReference type="ARBA" id="ARBA00022741"/>
    </source>
</evidence>
<evidence type="ECO:0000256" key="3">
    <source>
        <dbReference type="ARBA" id="ARBA00023186"/>
    </source>
</evidence>
<organism evidence="5 6">
    <name type="scientific">Micromonospora thermarum</name>
    <dbReference type="NCBI Taxonomy" id="2720024"/>
    <lineage>
        <taxon>Bacteria</taxon>
        <taxon>Bacillati</taxon>
        <taxon>Actinomycetota</taxon>
        <taxon>Actinomycetes</taxon>
        <taxon>Micromonosporales</taxon>
        <taxon>Micromonosporaceae</taxon>
        <taxon>Micromonospora</taxon>
    </lineage>
</organism>
<evidence type="ECO:0000313" key="5">
    <source>
        <dbReference type="EMBL" id="NJP35709.1"/>
    </source>
</evidence>
<accession>A0ABX0ZEQ3</accession>
<keyword evidence="3" id="KW-0143">Chaperone</keyword>
<evidence type="ECO:0000256" key="2">
    <source>
        <dbReference type="ARBA" id="ARBA00022840"/>
    </source>
</evidence>
<feature type="region of interest" description="Disordered" evidence="4">
    <location>
        <begin position="353"/>
        <end position="420"/>
    </location>
</feature>
<keyword evidence="2" id="KW-0067">ATP-binding</keyword>
<evidence type="ECO:0000256" key="4">
    <source>
        <dbReference type="SAM" id="MobiDB-lite"/>
    </source>
</evidence>
<dbReference type="RefSeq" id="WP_168004021.1">
    <property type="nucleotide sequence ID" value="NZ_JAATEO010000052.1"/>
</dbReference>
<feature type="compositionally biased region" description="Pro residues" evidence="4">
    <location>
        <begin position="388"/>
        <end position="398"/>
    </location>
</feature>
<dbReference type="Gene3D" id="3.90.640.10">
    <property type="entry name" value="Actin, Chain A, domain 4"/>
    <property type="match status" value="1"/>
</dbReference>
<proteinExistence type="predicted"/>
<comment type="caution">
    <text evidence="5">The sequence shown here is derived from an EMBL/GenBank/DDBJ whole genome shotgun (WGS) entry which is preliminary data.</text>
</comment>
<dbReference type="InterPro" id="IPR013126">
    <property type="entry name" value="Hsp_70_fam"/>
</dbReference>
<feature type="compositionally biased region" description="Basic residues" evidence="4">
    <location>
        <begin position="409"/>
        <end position="420"/>
    </location>
</feature>
<dbReference type="Gene3D" id="3.30.420.40">
    <property type="match status" value="2"/>
</dbReference>
<dbReference type="PRINTS" id="PR00301">
    <property type="entry name" value="HEATSHOCK70"/>
</dbReference>
<dbReference type="InterPro" id="IPR043129">
    <property type="entry name" value="ATPase_NBD"/>
</dbReference>
<reference evidence="5 6" key="1">
    <citation type="submission" date="2020-03" db="EMBL/GenBank/DDBJ databases">
        <title>WGS of actinomycetes isolated from Thailand.</title>
        <authorList>
            <person name="Thawai C."/>
        </authorList>
    </citation>
    <scope>NUCLEOTIDE SEQUENCE [LARGE SCALE GENOMIC DNA]</scope>
    <source>
        <strain evidence="5 6">HSS6-12</strain>
    </source>
</reference>
<dbReference type="PANTHER" id="PTHR45639">
    <property type="entry name" value="HSC70CB, ISOFORM G-RELATED"/>
    <property type="match status" value="1"/>
</dbReference>
<protein>
    <submittedName>
        <fullName evidence="5">Hsp70 family protein</fullName>
    </submittedName>
</protein>
<keyword evidence="1" id="KW-0547">Nucleotide-binding</keyword>
<feature type="compositionally biased region" description="Basic and acidic residues" evidence="4">
    <location>
        <begin position="377"/>
        <end position="387"/>
    </location>
</feature>
<dbReference type="PANTHER" id="PTHR45639:SF32">
    <property type="entry name" value="HEAT SHOCK PROTEIN PDR13"/>
    <property type="match status" value="1"/>
</dbReference>